<evidence type="ECO:0000313" key="11">
    <source>
        <dbReference type="EMBL" id="MBU7600351.1"/>
    </source>
</evidence>
<comment type="caution">
    <text evidence="8">Lacks conserved residue(s) required for the propagation of feature annotation.</text>
</comment>
<keyword evidence="5 8" id="KW-0460">Magnesium</keyword>
<dbReference type="GO" id="GO:0006226">
    <property type="term" value="P:dUMP biosynthetic process"/>
    <property type="evidence" value="ECO:0007669"/>
    <property type="project" value="UniProtKB-UniRule"/>
</dbReference>
<dbReference type="EC" id="3.6.1.23" evidence="8"/>
<evidence type="ECO:0000256" key="4">
    <source>
        <dbReference type="ARBA" id="ARBA00022801"/>
    </source>
</evidence>
<dbReference type="InterPro" id="IPR008181">
    <property type="entry name" value="dUTPase"/>
</dbReference>
<reference evidence="11" key="1">
    <citation type="submission" date="2021-06" db="EMBL/GenBank/DDBJ databases">
        <title>Sequencing of actinobacteria type strains.</title>
        <authorList>
            <person name="Nguyen G.-S."/>
            <person name="Wentzel A."/>
        </authorList>
    </citation>
    <scope>NUCLEOTIDE SEQUENCE</scope>
    <source>
        <strain evidence="11">P38-E01</strain>
    </source>
</reference>
<keyword evidence="4 8" id="KW-0378">Hydrolase</keyword>
<feature type="binding site" evidence="8">
    <location>
        <begin position="85"/>
        <end position="87"/>
    </location>
    <ligand>
        <name>substrate</name>
    </ligand>
</feature>
<protein>
    <recommendedName>
        <fullName evidence="8">Deoxyuridine 5'-triphosphate nucleotidohydrolase</fullName>
        <shortName evidence="8">dUTPase</shortName>
        <ecNumber evidence="8">3.6.1.23</ecNumber>
    </recommendedName>
    <alternativeName>
        <fullName evidence="8">dUTP pyrophosphatase</fullName>
    </alternativeName>
</protein>
<dbReference type="GO" id="GO:0004170">
    <property type="term" value="F:dUTP diphosphatase activity"/>
    <property type="evidence" value="ECO:0007669"/>
    <property type="project" value="UniProtKB-UniRule"/>
</dbReference>
<sequence>MSENRPVDVLIARVDPEVPLPSYAHPGDAGADLVTTRSAELAPGERAVLPTGISLALPDGYAAFVHPRSGLAARCGVALVNSPGTVDAGYRGEIKVIVVNLDPRETVRFERFDRIAQLVVQQVEKVSFHEVAELPGSARGNGGFGSTGTSGSGADTTAGSAQHHS</sequence>
<feature type="domain" description="dUTPase-like" evidence="10">
    <location>
        <begin position="18"/>
        <end position="148"/>
    </location>
</feature>
<dbReference type="FunFam" id="2.70.40.10:FF:000008">
    <property type="entry name" value="Deoxyuridine 5'-triphosphate nucleotidohydrolase"/>
    <property type="match status" value="1"/>
</dbReference>
<evidence type="ECO:0000256" key="9">
    <source>
        <dbReference type="SAM" id="MobiDB-lite"/>
    </source>
</evidence>
<proteinExistence type="inferred from homology"/>
<comment type="catalytic activity">
    <reaction evidence="7 8">
        <text>dUTP + H2O = dUMP + diphosphate + H(+)</text>
        <dbReference type="Rhea" id="RHEA:10248"/>
        <dbReference type="ChEBI" id="CHEBI:15377"/>
        <dbReference type="ChEBI" id="CHEBI:15378"/>
        <dbReference type="ChEBI" id="CHEBI:33019"/>
        <dbReference type="ChEBI" id="CHEBI:61555"/>
        <dbReference type="ChEBI" id="CHEBI:246422"/>
        <dbReference type="EC" id="3.6.1.23"/>
    </reaction>
</comment>
<comment type="similarity">
    <text evidence="2 8">Belongs to the dUTPase family.</text>
</comment>
<dbReference type="InterPro" id="IPR036157">
    <property type="entry name" value="dUTPase-like_sf"/>
</dbReference>
<keyword evidence="6 8" id="KW-0546">Nucleotide metabolism</keyword>
<evidence type="ECO:0000259" key="10">
    <source>
        <dbReference type="Pfam" id="PF00692"/>
    </source>
</evidence>
<dbReference type="CDD" id="cd07557">
    <property type="entry name" value="trimeric_dUTPase"/>
    <property type="match status" value="1"/>
</dbReference>
<dbReference type="InterPro" id="IPR029054">
    <property type="entry name" value="dUTPase-like"/>
</dbReference>
<gene>
    <name evidence="8 11" type="primary">dut</name>
    <name evidence="11" type="ORF">JGS22_022635</name>
</gene>
<feature type="binding site" evidence="8">
    <location>
        <begin position="68"/>
        <end position="70"/>
    </location>
    <ligand>
        <name>substrate</name>
    </ligand>
</feature>
<evidence type="ECO:0000256" key="8">
    <source>
        <dbReference type="HAMAP-Rule" id="MF_00116"/>
    </source>
</evidence>
<dbReference type="EMBL" id="JAELVF020000003">
    <property type="protein sequence ID" value="MBU7600351.1"/>
    <property type="molecule type" value="Genomic_DNA"/>
</dbReference>
<dbReference type="HAMAP" id="MF_00116">
    <property type="entry name" value="dUTPase_bact"/>
    <property type="match status" value="1"/>
</dbReference>
<accession>A0A949NA73</accession>
<evidence type="ECO:0000256" key="6">
    <source>
        <dbReference type="ARBA" id="ARBA00023080"/>
    </source>
</evidence>
<dbReference type="Proteomes" id="UP000694501">
    <property type="component" value="Unassembled WGS sequence"/>
</dbReference>
<evidence type="ECO:0000313" key="12">
    <source>
        <dbReference type="Proteomes" id="UP000694501"/>
    </source>
</evidence>
<dbReference type="Pfam" id="PF00692">
    <property type="entry name" value="dUTPase"/>
    <property type="match status" value="1"/>
</dbReference>
<organism evidence="11 12">
    <name type="scientific">Streptomyces tardus</name>
    <dbReference type="NCBI Taxonomy" id="2780544"/>
    <lineage>
        <taxon>Bacteria</taxon>
        <taxon>Bacillati</taxon>
        <taxon>Actinomycetota</taxon>
        <taxon>Actinomycetes</taxon>
        <taxon>Kitasatosporales</taxon>
        <taxon>Streptomycetaceae</taxon>
        <taxon>Streptomyces</taxon>
    </lineage>
</organism>
<evidence type="ECO:0000256" key="3">
    <source>
        <dbReference type="ARBA" id="ARBA00022723"/>
    </source>
</evidence>
<evidence type="ECO:0000256" key="2">
    <source>
        <dbReference type="ARBA" id="ARBA00006581"/>
    </source>
</evidence>
<comment type="function">
    <text evidence="8">This enzyme is involved in nucleotide metabolism: it produces dUMP, the immediate precursor of thymidine nucleotides and it decreases the intracellular concentration of dUTP so that uracil cannot be incorporated into DNA.</text>
</comment>
<name>A0A949NA73_9ACTN</name>
<comment type="caution">
    <text evidence="11">The sequence shown here is derived from an EMBL/GenBank/DDBJ whole genome shotgun (WGS) entry which is preliminary data.</text>
</comment>
<keyword evidence="12" id="KW-1185">Reference proteome</keyword>
<dbReference type="PANTHER" id="PTHR11241">
    <property type="entry name" value="DEOXYURIDINE 5'-TRIPHOSPHATE NUCLEOTIDOHYDROLASE"/>
    <property type="match status" value="1"/>
</dbReference>
<feature type="binding site" evidence="8">
    <location>
        <position position="81"/>
    </location>
    <ligand>
        <name>substrate</name>
    </ligand>
</feature>
<feature type="compositionally biased region" description="Gly residues" evidence="9">
    <location>
        <begin position="139"/>
        <end position="151"/>
    </location>
</feature>
<dbReference type="NCBIfam" id="NF001862">
    <property type="entry name" value="PRK00601.1"/>
    <property type="match status" value="1"/>
</dbReference>
<dbReference type="Gene3D" id="2.70.40.10">
    <property type="match status" value="1"/>
</dbReference>
<evidence type="ECO:0000256" key="5">
    <source>
        <dbReference type="ARBA" id="ARBA00022842"/>
    </source>
</evidence>
<dbReference type="SUPFAM" id="SSF51283">
    <property type="entry name" value="dUTPase-like"/>
    <property type="match status" value="1"/>
</dbReference>
<keyword evidence="3 8" id="KW-0479">Metal-binding</keyword>
<comment type="cofactor">
    <cofactor evidence="1 8">
        <name>Mg(2+)</name>
        <dbReference type="ChEBI" id="CHEBI:18420"/>
    </cofactor>
</comment>
<dbReference type="AlphaFoldDB" id="A0A949NA73"/>
<dbReference type="RefSeq" id="WP_211041400.1">
    <property type="nucleotide sequence ID" value="NZ_JAELVF020000003.1"/>
</dbReference>
<dbReference type="PANTHER" id="PTHR11241:SF0">
    <property type="entry name" value="DEOXYURIDINE 5'-TRIPHOSPHATE NUCLEOTIDOHYDROLASE"/>
    <property type="match status" value="1"/>
</dbReference>
<feature type="region of interest" description="Disordered" evidence="9">
    <location>
        <begin position="137"/>
        <end position="165"/>
    </location>
</feature>
<dbReference type="InterPro" id="IPR033704">
    <property type="entry name" value="dUTPase_trimeric"/>
</dbReference>
<feature type="compositionally biased region" description="Low complexity" evidence="9">
    <location>
        <begin position="152"/>
        <end position="165"/>
    </location>
</feature>
<evidence type="ECO:0000256" key="7">
    <source>
        <dbReference type="ARBA" id="ARBA00047686"/>
    </source>
</evidence>
<comment type="pathway">
    <text evidence="8">Pyrimidine metabolism; dUMP biosynthesis; dUMP from dCTP (dUTP route): step 2/2.</text>
</comment>
<dbReference type="NCBIfam" id="TIGR00576">
    <property type="entry name" value="dut"/>
    <property type="match status" value="1"/>
</dbReference>
<dbReference type="GO" id="GO:0000287">
    <property type="term" value="F:magnesium ion binding"/>
    <property type="evidence" value="ECO:0007669"/>
    <property type="project" value="UniProtKB-UniRule"/>
</dbReference>
<dbReference type="GO" id="GO:0046081">
    <property type="term" value="P:dUTP catabolic process"/>
    <property type="evidence" value="ECO:0007669"/>
    <property type="project" value="InterPro"/>
</dbReference>
<evidence type="ECO:0000256" key="1">
    <source>
        <dbReference type="ARBA" id="ARBA00001946"/>
    </source>
</evidence>